<dbReference type="OrthoDB" id="5649225at2"/>
<evidence type="ECO:0000313" key="2">
    <source>
        <dbReference type="Proteomes" id="UP000054869"/>
    </source>
</evidence>
<dbReference type="RefSeq" id="WP_028372419.1">
    <property type="nucleotide sequence ID" value="NZ_CAAAJD010000004.1"/>
</dbReference>
<comment type="caution">
    <text evidence="1">The sequence shown here is derived from an EMBL/GenBank/DDBJ whole genome shotgun (WGS) entry which is preliminary data.</text>
</comment>
<dbReference type="AlphaFoldDB" id="A0A0W0VEZ0"/>
<protein>
    <submittedName>
        <fullName evidence="1">Uncharacterized protein</fullName>
    </submittedName>
</protein>
<gene>
    <name evidence="1" type="ORF">Llan_2303</name>
</gene>
<keyword evidence="2" id="KW-1185">Reference proteome</keyword>
<dbReference type="EMBL" id="LNYI01000057">
    <property type="protein sequence ID" value="KTD18700.1"/>
    <property type="molecule type" value="Genomic_DNA"/>
</dbReference>
<name>A0A0W0VEZ0_9GAMM</name>
<dbReference type="STRING" id="45067.Llan_2303"/>
<sequence length="893" mass="102268">MPLPAKALRYGQLRKKTEGLAVPTSGHQVVKMEFVDSDGQVKTGFYKELIPEGVGDGSYPEILAKYSVAASVLIRLALGDRAAEDRLVFDEEGRIKGTLSVNLEKYKPLYSSSQSLPLDPQEKELVCPSVETLLQHNVAELLVSAWRIKCDDRHPGNFSLFGLIDWDMALYPYTYIMKGKRLVDGLTKELPEKGMKLLSKELDDYPNIEGRTHTPTNSWPGNANMWKRYKSYAEFQALSSNPALKTEDGTTSWQEQFFAALLKELLSFDPEMLRARLKEYLGEELILDYRSLPRYKSEQLEKTHPTLFNEKTDQTPFIDHMMNVFQREYNELYSAVVLYPGCPQNKSGVPVVGFNRFLRNKPSAFHNVLRWADAQNDRMSECWRRYEEKKKAQGNVTGALDAYTMPVEGRYHLERMQKRYHQIWRDAHSPTIKAIIGEGYTLIRQLANELRVKPLPLATKELEESDITLLTESFQLIGEPHLLSESKTLDCDPSSDLKKGLEGLEKFVFKLHQCTKEYYTTKREDLSPEHNQAFCDAVSKLIIESESEVLPHLMTTAWARKFGDCISNLQQFYNGLHFQRHCIASDQPLSTHATHDYKALLTRPHTDEEVVQSCLRTLFAWIKTLDKETFNSMVLNTIGDYQPSSFSLFARRYRAPSVETYLKTTTHDCADRLGTILCEGGTDSTSLNTHLMRNLIPIMLEATQAQVDVNLLSVRNAVEHKSFDAAYYAQRAQEFVKSDEQFTFPGSKQNIAEFSKVMFDWAAKQETRRFRALVRKARDLYAPYSITIWSQKERVPEINGYLGEVPRHPNPKLLALILANGGNEENSFNTILLKELLMTMQADVDSQKKQDVPNLEIVSKISPERLPYYGTQLKKYAKPKTYDEKTSTIPEYS</sequence>
<proteinExistence type="predicted"/>
<evidence type="ECO:0000313" key="1">
    <source>
        <dbReference type="EMBL" id="KTD18700.1"/>
    </source>
</evidence>
<dbReference type="eggNOG" id="ENOG5033HTG">
    <property type="taxonomic scope" value="Bacteria"/>
</dbReference>
<reference evidence="1 2" key="1">
    <citation type="submission" date="2015-11" db="EMBL/GenBank/DDBJ databases">
        <title>Genomic analysis of 38 Legionella species identifies large and diverse effector repertoires.</title>
        <authorList>
            <person name="Burstein D."/>
            <person name="Amaro F."/>
            <person name="Zusman T."/>
            <person name="Lifshitz Z."/>
            <person name="Cohen O."/>
            <person name="Gilbert J.A."/>
            <person name="Pupko T."/>
            <person name="Shuman H.A."/>
            <person name="Segal G."/>
        </authorList>
    </citation>
    <scope>NUCLEOTIDE SEQUENCE [LARGE SCALE GENOMIC DNA]</scope>
    <source>
        <strain evidence="1 2">ATCC 49751</strain>
    </source>
</reference>
<organism evidence="1 2">
    <name type="scientific">Legionella lansingensis</name>
    <dbReference type="NCBI Taxonomy" id="45067"/>
    <lineage>
        <taxon>Bacteria</taxon>
        <taxon>Pseudomonadati</taxon>
        <taxon>Pseudomonadota</taxon>
        <taxon>Gammaproteobacteria</taxon>
        <taxon>Legionellales</taxon>
        <taxon>Legionellaceae</taxon>
        <taxon>Legionella</taxon>
    </lineage>
</organism>
<accession>A0A0W0VEZ0</accession>
<dbReference type="PATRIC" id="fig|45067.4.peg.2417"/>
<dbReference type="Proteomes" id="UP000054869">
    <property type="component" value="Unassembled WGS sequence"/>
</dbReference>